<dbReference type="OrthoDB" id="1092431at2"/>
<name>A0A7K1GL91_9FLAO</name>
<dbReference type="EMBL" id="WMJY01000011">
    <property type="protein sequence ID" value="MTH29627.1"/>
    <property type="molecule type" value="Genomic_DNA"/>
</dbReference>
<sequence length="193" mass="22665">MVRASLIANLEKKGVVLSEDEKALVLTSFETVYLKKREYLLEEGEVCDFEVFVVSGCCKAYFIDDRGQDHIIYFAVEDWWLADLESYHLGTPTRYYIQALEDSEILRIPKIVKEPLYEKIPALERIYRLTLQQECVALQRRINNKLSMDAAMEYDDFCNRYPSLVQRLTNIQIASYLGISQEFLSKIRRRNKD</sequence>
<dbReference type="Proteomes" id="UP000488936">
    <property type="component" value="Unassembled WGS sequence"/>
</dbReference>
<evidence type="ECO:0000259" key="1">
    <source>
        <dbReference type="SMART" id="SM00100"/>
    </source>
</evidence>
<dbReference type="Gene3D" id="2.60.120.10">
    <property type="entry name" value="Jelly Rolls"/>
    <property type="match status" value="1"/>
</dbReference>
<reference evidence="2 3" key="1">
    <citation type="journal article" date="2006" name="Int. J. Syst. Evol. Microbiol.">
        <title>Myroides pelagicus sp. nov., isolated from seawater in Thailand.</title>
        <authorList>
            <person name="Yoon J."/>
            <person name="Maneerat S."/>
            <person name="Kawai F."/>
            <person name="Yokota A."/>
        </authorList>
    </citation>
    <scope>NUCLEOTIDE SEQUENCE [LARGE SCALE GENOMIC DNA]</scope>
    <source>
        <strain evidence="2 3">SM1T</strain>
    </source>
</reference>
<dbReference type="InterPro" id="IPR014710">
    <property type="entry name" value="RmlC-like_jellyroll"/>
</dbReference>
<dbReference type="InterPro" id="IPR000595">
    <property type="entry name" value="cNMP-bd_dom"/>
</dbReference>
<keyword evidence="3" id="KW-1185">Reference proteome</keyword>
<dbReference type="SUPFAM" id="SSF51206">
    <property type="entry name" value="cAMP-binding domain-like"/>
    <property type="match status" value="1"/>
</dbReference>
<dbReference type="InterPro" id="IPR018490">
    <property type="entry name" value="cNMP-bd_dom_sf"/>
</dbReference>
<evidence type="ECO:0000313" key="2">
    <source>
        <dbReference type="EMBL" id="MTH29627.1"/>
    </source>
</evidence>
<gene>
    <name evidence="2" type="ORF">GJV77_06810</name>
</gene>
<feature type="domain" description="Cyclic nucleotide-binding" evidence="1">
    <location>
        <begin position="17"/>
        <end position="132"/>
    </location>
</feature>
<comment type="caution">
    <text evidence="2">The sequence shown here is derived from an EMBL/GenBank/DDBJ whole genome shotgun (WGS) entry which is preliminary data.</text>
</comment>
<dbReference type="Pfam" id="PF00027">
    <property type="entry name" value="cNMP_binding"/>
    <property type="match status" value="1"/>
</dbReference>
<dbReference type="CDD" id="cd00038">
    <property type="entry name" value="CAP_ED"/>
    <property type="match status" value="1"/>
</dbReference>
<proteinExistence type="predicted"/>
<organism evidence="2 3">
    <name type="scientific">Myroides pelagicus</name>
    <dbReference type="NCBI Taxonomy" id="270914"/>
    <lineage>
        <taxon>Bacteria</taxon>
        <taxon>Pseudomonadati</taxon>
        <taxon>Bacteroidota</taxon>
        <taxon>Flavobacteriia</taxon>
        <taxon>Flavobacteriales</taxon>
        <taxon>Flavobacteriaceae</taxon>
        <taxon>Myroides</taxon>
    </lineage>
</organism>
<evidence type="ECO:0000313" key="3">
    <source>
        <dbReference type="Proteomes" id="UP000488936"/>
    </source>
</evidence>
<accession>A0A7K1GL91</accession>
<dbReference type="SMART" id="SM00100">
    <property type="entry name" value="cNMP"/>
    <property type="match status" value="1"/>
</dbReference>
<protein>
    <submittedName>
        <fullName evidence="2">Cyclic nucleotide-binding domain-containing protein</fullName>
    </submittedName>
</protein>
<dbReference type="AlphaFoldDB" id="A0A7K1GL91"/>